<dbReference type="Pfam" id="PF03462">
    <property type="entry name" value="PCRF"/>
    <property type="match status" value="1"/>
</dbReference>
<evidence type="ECO:0000313" key="9">
    <source>
        <dbReference type="Proteomes" id="UP000741282"/>
    </source>
</evidence>
<dbReference type="GO" id="GO:0005737">
    <property type="term" value="C:cytoplasm"/>
    <property type="evidence" value="ECO:0007669"/>
    <property type="project" value="UniProtKB-SubCell"/>
</dbReference>
<dbReference type="Gene3D" id="3.30.160.20">
    <property type="match status" value="1"/>
</dbReference>
<dbReference type="PROSITE" id="PS00745">
    <property type="entry name" value="RF_PROK_I"/>
    <property type="match status" value="1"/>
</dbReference>
<keyword evidence="4" id="KW-0963">Cytoplasm</keyword>
<feature type="coiled-coil region" evidence="6">
    <location>
        <begin position="44"/>
        <end position="71"/>
    </location>
</feature>
<dbReference type="Gene3D" id="3.30.70.1660">
    <property type="match status" value="1"/>
</dbReference>
<accession>A0A955I9M4</accession>
<feature type="domain" description="Prokaryotic-type class I peptide chain release factors" evidence="7">
    <location>
        <begin position="239"/>
        <end position="255"/>
    </location>
</feature>
<dbReference type="InterPro" id="IPR004374">
    <property type="entry name" value="PrfB"/>
</dbReference>
<sequence>MEQISKDLLTEINKQIDDTKLDMNVDTKISRIGELETLSMEDGFWNEQEKARKIMRELEHLRKEVETIRSLEKRGESLLELYEMSGESDLDMLQIEYDSLKNDVESFQTFKYLSGKYDTADAIISIHSGQGGTEANDWAEMLYRMYLRYFERQGWTVETQHMVQGNEAGISTVTMIVSGDYCFGLLKKEAGAHRLIRLSPFNSQNLRQTSFAGVEVTPVIDDDEDIVIPDSDIEFKAVRSGGAGGQHVNKTSTAVQITHLPTGLTVHNSESRSQQRNREKAMMILKAKLWQLEEEKRENEINKIKGEHKVAGWGNQIRNYVLHPYKLVKDLRTGVERTDPDNVLDGDLNEFIEAEIRIG</sequence>
<organism evidence="8 9">
    <name type="scientific">Candidatus Dojkabacteria bacterium</name>
    <dbReference type="NCBI Taxonomy" id="2099670"/>
    <lineage>
        <taxon>Bacteria</taxon>
        <taxon>Candidatus Dojkabacteria</taxon>
    </lineage>
</organism>
<dbReference type="GO" id="GO:0016149">
    <property type="term" value="F:translation release factor activity, codon specific"/>
    <property type="evidence" value="ECO:0007669"/>
    <property type="project" value="UniProtKB-UniRule"/>
</dbReference>
<feature type="modified residue" description="N5-methylglutamine" evidence="4">
    <location>
        <position position="246"/>
    </location>
</feature>
<reference evidence="8" key="2">
    <citation type="journal article" date="2021" name="Microbiome">
        <title>Successional dynamics and alternative stable states in a saline activated sludge microbial community over 9 years.</title>
        <authorList>
            <person name="Wang Y."/>
            <person name="Ye J."/>
            <person name="Ju F."/>
            <person name="Liu L."/>
            <person name="Boyd J.A."/>
            <person name="Deng Y."/>
            <person name="Parks D.H."/>
            <person name="Jiang X."/>
            <person name="Yin X."/>
            <person name="Woodcroft B.J."/>
            <person name="Tyson G.W."/>
            <person name="Hugenholtz P."/>
            <person name="Polz M.F."/>
            <person name="Zhang T."/>
        </authorList>
    </citation>
    <scope>NUCLEOTIDE SEQUENCE</scope>
    <source>
        <strain evidence="8">HKST-UBA17</strain>
    </source>
</reference>
<evidence type="ECO:0000313" key="8">
    <source>
        <dbReference type="EMBL" id="MCA9377038.1"/>
    </source>
</evidence>
<keyword evidence="3 4" id="KW-0648">Protein biosynthesis</keyword>
<dbReference type="HAMAP" id="MF_00094">
    <property type="entry name" value="Rel_fac_2"/>
    <property type="match status" value="1"/>
</dbReference>
<comment type="function">
    <text evidence="4">Peptide chain release factor 2 directs the termination of translation in response to the peptide chain termination codons UGA and UAA.</text>
</comment>
<keyword evidence="6" id="KW-0175">Coiled coil</keyword>
<evidence type="ECO:0000259" key="7">
    <source>
        <dbReference type="PROSITE" id="PS00745"/>
    </source>
</evidence>
<evidence type="ECO:0000256" key="2">
    <source>
        <dbReference type="ARBA" id="ARBA00022481"/>
    </source>
</evidence>
<protein>
    <recommendedName>
        <fullName evidence="4 5">Peptide chain release factor 2</fullName>
        <shortName evidence="4">RF-2</shortName>
    </recommendedName>
</protein>
<reference evidence="8" key="1">
    <citation type="submission" date="2020-04" db="EMBL/GenBank/DDBJ databases">
        <authorList>
            <person name="Zhang T."/>
        </authorList>
    </citation>
    <scope>NUCLEOTIDE SEQUENCE</scope>
    <source>
        <strain evidence="8">HKST-UBA17</strain>
    </source>
</reference>
<comment type="similarity">
    <text evidence="1 4">Belongs to the prokaryotic/mitochondrial release factor family.</text>
</comment>
<dbReference type="SMART" id="SM00937">
    <property type="entry name" value="PCRF"/>
    <property type="match status" value="1"/>
</dbReference>
<dbReference type="InterPro" id="IPR005139">
    <property type="entry name" value="PCRF"/>
</dbReference>
<dbReference type="Pfam" id="PF00472">
    <property type="entry name" value="RF-1"/>
    <property type="match status" value="1"/>
</dbReference>
<comment type="caution">
    <text evidence="8">The sequence shown here is derived from an EMBL/GenBank/DDBJ whole genome shotgun (WGS) entry which is preliminary data.</text>
</comment>
<dbReference type="EMBL" id="JAGQLN010000015">
    <property type="protein sequence ID" value="MCA9377038.1"/>
    <property type="molecule type" value="Genomic_DNA"/>
</dbReference>
<dbReference type="InterPro" id="IPR045853">
    <property type="entry name" value="Pep_chain_release_fac_I_sf"/>
</dbReference>
<comment type="subcellular location">
    <subcellularLocation>
        <location evidence="4">Cytoplasm</location>
    </subcellularLocation>
</comment>
<name>A0A955I9M4_9BACT</name>
<dbReference type="AlphaFoldDB" id="A0A955I9M4"/>
<dbReference type="Gene3D" id="1.20.58.410">
    <property type="entry name" value="Release factor"/>
    <property type="match status" value="1"/>
</dbReference>
<evidence type="ECO:0000256" key="3">
    <source>
        <dbReference type="ARBA" id="ARBA00022917"/>
    </source>
</evidence>
<dbReference type="PANTHER" id="PTHR43116">
    <property type="entry name" value="PEPTIDE CHAIN RELEASE FACTOR 2"/>
    <property type="match status" value="1"/>
</dbReference>
<gene>
    <name evidence="4 8" type="primary">prfB</name>
    <name evidence="8" type="ORF">KC685_03905</name>
</gene>
<dbReference type="NCBIfam" id="TIGR00020">
    <property type="entry name" value="prfB"/>
    <property type="match status" value="1"/>
</dbReference>
<keyword evidence="2 4" id="KW-0488">Methylation</keyword>
<evidence type="ECO:0000256" key="4">
    <source>
        <dbReference type="HAMAP-Rule" id="MF_00094"/>
    </source>
</evidence>
<dbReference type="InterPro" id="IPR000352">
    <property type="entry name" value="Pep_chain_release_fac_I"/>
</dbReference>
<dbReference type="SUPFAM" id="SSF75620">
    <property type="entry name" value="Release factor"/>
    <property type="match status" value="1"/>
</dbReference>
<dbReference type="PANTHER" id="PTHR43116:SF3">
    <property type="entry name" value="CLASS I PEPTIDE CHAIN RELEASE FACTOR"/>
    <property type="match status" value="1"/>
</dbReference>
<evidence type="ECO:0000256" key="1">
    <source>
        <dbReference type="ARBA" id="ARBA00010835"/>
    </source>
</evidence>
<dbReference type="Proteomes" id="UP000741282">
    <property type="component" value="Unassembled WGS sequence"/>
</dbReference>
<proteinExistence type="inferred from homology"/>
<comment type="PTM">
    <text evidence="4">Methylated by PrmC. Methylation increases the termination efficiency of RF2.</text>
</comment>
<evidence type="ECO:0000256" key="6">
    <source>
        <dbReference type="SAM" id="Coils"/>
    </source>
</evidence>
<evidence type="ECO:0000256" key="5">
    <source>
        <dbReference type="NCBIfam" id="TIGR00020"/>
    </source>
</evidence>